<keyword evidence="1" id="KW-0472">Membrane</keyword>
<gene>
    <name evidence="3" type="ORF">F6V30_01350</name>
</gene>
<keyword evidence="4" id="KW-1185">Reference proteome</keyword>
<accession>A0ABQ6TRB6</accession>
<feature type="transmembrane region" description="Helical" evidence="1">
    <location>
        <begin position="38"/>
        <end position="55"/>
    </location>
</feature>
<keyword evidence="1" id="KW-1133">Transmembrane helix</keyword>
<protein>
    <recommendedName>
        <fullName evidence="5">Glycine zipper domain-containing protein</fullName>
    </recommendedName>
</protein>
<evidence type="ECO:0000313" key="4">
    <source>
        <dbReference type="Proteomes" id="UP000798046"/>
    </source>
</evidence>
<keyword evidence="1" id="KW-0812">Transmembrane</keyword>
<dbReference type="EMBL" id="VZRA01000001">
    <property type="protein sequence ID" value="KAB0671262.1"/>
    <property type="molecule type" value="Genomic_DNA"/>
</dbReference>
<sequence length="129" mass="13453">MKSMARLISLITCCVLLTTATSALAGDNAFREVFEDAFYGGAAGALVGAALMAFAKKPADHLDYMAYGAASGVLVGSAYGLVKSTRSLAQIDNGSIKFALPTVLPDLGDSPASRQTTITWRAELLRGTF</sequence>
<feature type="transmembrane region" description="Helical" evidence="1">
    <location>
        <begin position="64"/>
        <end position="82"/>
    </location>
</feature>
<proteinExistence type="predicted"/>
<feature type="chain" id="PRO_5046771001" description="Glycine zipper domain-containing protein" evidence="2">
    <location>
        <begin position="26"/>
        <end position="129"/>
    </location>
</feature>
<dbReference type="RefSeq" id="WP_151154731.1">
    <property type="nucleotide sequence ID" value="NZ_VZRA01000001.1"/>
</dbReference>
<organism evidence="3 4">
    <name type="scientific">Oryzomonas sagensis</name>
    <dbReference type="NCBI Taxonomy" id="2603857"/>
    <lineage>
        <taxon>Bacteria</taxon>
        <taxon>Pseudomonadati</taxon>
        <taxon>Thermodesulfobacteriota</taxon>
        <taxon>Desulfuromonadia</taxon>
        <taxon>Geobacterales</taxon>
        <taxon>Geobacteraceae</taxon>
        <taxon>Oryzomonas</taxon>
    </lineage>
</organism>
<name>A0ABQ6TRB6_9BACT</name>
<evidence type="ECO:0000256" key="2">
    <source>
        <dbReference type="SAM" id="SignalP"/>
    </source>
</evidence>
<evidence type="ECO:0000256" key="1">
    <source>
        <dbReference type="SAM" id="Phobius"/>
    </source>
</evidence>
<evidence type="ECO:0000313" key="3">
    <source>
        <dbReference type="EMBL" id="KAB0671262.1"/>
    </source>
</evidence>
<reference evidence="3 4" key="1">
    <citation type="journal article" date="2020" name="Microorganisms">
        <title>Description of Three Novel Members in the Family Geobacteraceae, Oryzomonas japonicum gen. nov., sp. nov., Oryzomonas sagensis sp. nov., and Oryzomonas ruber sp. nov.</title>
        <authorList>
            <person name="Xu Z."/>
            <person name="Masuda Y."/>
            <person name="Hayakawa C."/>
            <person name="Ushijima N."/>
            <person name="Kawano K."/>
            <person name="Shiratori Y."/>
            <person name="Senoo K."/>
            <person name="Itoh H."/>
        </authorList>
    </citation>
    <scope>NUCLEOTIDE SEQUENCE [LARGE SCALE GENOMIC DNA]</scope>
    <source>
        <strain evidence="3 4">Red100</strain>
    </source>
</reference>
<feature type="signal peptide" evidence="2">
    <location>
        <begin position="1"/>
        <end position="25"/>
    </location>
</feature>
<comment type="caution">
    <text evidence="3">The sequence shown here is derived from an EMBL/GenBank/DDBJ whole genome shotgun (WGS) entry which is preliminary data.</text>
</comment>
<dbReference type="Proteomes" id="UP000798046">
    <property type="component" value="Unassembled WGS sequence"/>
</dbReference>
<evidence type="ECO:0008006" key="5">
    <source>
        <dbReference type="Google" id="ProtNLM"/>
    </source>
</evidence>
<keyword evidence="2" id="KW-0732">Signal</keyword>